<proteinExistence type="predicted"/>
<keyword evidence="1" id="KW-0812">Transmembrane</keyword>
<name>A0A6G1KPT0_9PLEO</name>
<organism evidence="2 3">
    <name type="scientific">Pleomassaria siparia CBS 279.74</name>
    <dbReference type="NCBI Taxonomy" id="1314801"/>
    <lineage>
        <taxon>Eukaryota</taxon>
        <taxon>Fungi</taxon>
        <taxon>Dikarya</taxon>
        <taxon>Ascomycota</taxon>
        <taxon>Pezizomycotina</taxon>
        <taxon>Dothideomycetes</taxon>
        <taxon>Pleosporomycetidae</taxon>
        <taxon>Pleosporales</taxon>
        <taxon>Pleomassariaceae</taxon>
        <taxon>Pleomassaria</taxon>
    </lineage>
</organism>
<keyword evidence="3" id="KW-1185">Reference proteome</keyword>
<feature type="transmembrane region" description="Helical" evidence="1">
    <location>
        <begin position="91"/>
        <end position="109"/>
    </location>
</feature>
<dbReference type="Proteomes" id="UP000799428">
    <property type="component" value="Unassembled WGS sequence"/>
</dbReference>
<keyword evidence="1" id="KW-0472">Membrane</keyword>
<keyword evidence="1" id="KW-1133">Transmembrane helix</keyword>
<dbReference type="EMBL" id="MU005764">
    <property type="protein sequence ID" value="KAF2714555.1"/>
    <property type="molecule type" value="Genomic_DNA"/>
</dbReference>
<evidence type="ECO:0000313" key="2">
    <source>
        <dbReference type="EMBL" id="KAF2714555.1"/>
    </source>
</evidence>
<evidence type="ECO:0000256" key="1">
    <source>
        <dbReference type="SAM" id="Phobius"/>
    </source>
</evidence>
<evidence type="ECO:0000313" key="3">
    <source>
        <dbReference type="Proteomes" id="UP000799428"/>
    </source>
</evidence>
<dbReference type="AlphaFoldDB" id="A0A6G1KPT0"/>
<accession>A0A6G1KPT0</accession>
<gene>
    <name evidence="2" type="ORF">K504DRAFT_6049</name>
</gene>
<sequence length="168" mass="19148">MRCTRPCSACHTHRAWVAGSSYAEQVLTRVVDRGPGLVHWLGGIHGRAKYCRPARWMRKKRAVSVLGGRKKQIYVLSNRTVARRRRRCPELYIHIYIYIYIDIYVYILLTVDSATDPLGCEMRMRGCGRCSIQAEPLPPPRSPRLHRVAIMVRGTGVLGWCGHHPGDP</sequence>
<reference evidence="2" key="1">
    <citation type="journal article" date="2020" name="Stud. Mycol.">
        <title>101 Dothideomycetes genomes: a test case for predicting lifestyles and emergence of pathogens.</title>
        <authorList>
            <person name="Haridas S."/>
            <person name="Albert R."/>
            <person name="Binder M."/>
            <person name="Bloem J."/>
            <person name="Labutti K."/>
            <person name="Salamov A."/>
            <person name="Andreopoulos B."/>
            <person name="Baker S."/>
            <person name="Barry K."/>
            <person name="Bills G."/>
            <person name="Bluhm B."/>
            <person name="Cannon C."/>
            <person name="Castanera R."/>
            <person name="Culley D."/>
            <person name="Daum C."/>
            <person name="Ezra D."/>
            <person name="Gonzalez J."/>
            <person name="Henrissat B."/>
            <person name="Kuo A."/>
            <person name="Liang C."/>
            <person name="Lipzen A."/>
            <person name="Lutzoni F."/>
            <person name="Magnuson J."/>
            <person name="Mondo S."/>
            <person name="Nolan M."/>
            <person name="Ohm R."/>
            <person name="Pangilinan J."/>
            <person name="Park H.-J."/>
            <person name="Ramirez L."/>
            <person name="Alfaro M."/>
            <person name="Sun H."/>
            <person name="Tritt A."/>
            <person name="Yoshinaga Y."/>
            <person name="Zwiers L.-H."/>
            <person name="Turgeon B."/>
            <person name="Goodwin S."/>
            <person name="Spatafora J."/>
            <person name="Crous P."/>
            <person name="Grigoriev I."/>
        </authorList>
    </citation>
    <scope>NUCLEOTIDE SEQUENCE</scope>
    <source>
        <strain evidence="2">CBS 279.74</strain>
    </source>
</reference>
<protein>
    <submittedName>
        <fullName evidence="2">Uncharacterized protein</fullName>
    </submittedName>
</protein>